<dbReference type="EMBL" id="JAACJK010000112">
    <property type="protein sequence ID" value="KAF5331840.1"/>
    <property type="molecule type" value="Genomic_DNA"/>
</dbReference>
<evidence type="ECO:0000313" key="3">
    <source>
        <dbReference type="Proteomes" id="UP000541558"/>
    </source>
</evidence>
<dbReference type="InterPro" id="IPR032675">
    <property type="entry name" value="LRR_dom_sf"/>
</dbReference>
<dbReference type="Gene3D" id="3.80.10.10">
    <property type="entry name" value="Ribonuclease Inhibitor"/>
    <property type="match status" value="1"/>
</dbReference>
<dbReference type="Gene3D" id="1.20.1280.50">
    <property type="match status" value="1"/>
</dbReference>
<reference evidence="2 3" key="1">
    <citation type="journal article" date="2020" name="ISME J.">
        <title>Uncovering the hidden diversity of litter-decomposition mechanisms in mushroom-forming fungi.</title>
        <authorList>
            <person name="Floudas D."/>
            <person name="Bentzer J."/>
            <person name="Ahren D."/>
            <person name="Johansson T."/>
            <person name="Persson P."/>
            <person name="Tunlid A."/>
        </authorList>
    </citation>
    <scope>NUCLEOTIDE SEQUENCE [LARGE SCALE GENOMIC DNA]</scope>
    <source>
        <strain evidence="2 3">CBS 175.51</strain>
    </source>
</reference>
<feature type="compositionally biased region" description="Polar residues" evidence="1">
    <location>
        <begin position="1"/>
        <end position="13"/>
    </location>
</feature>
<evidence type="ECO:0000313" key="2">
    <source>
        <dbReference type="EMBL" id="KAF5331840.1"/>
    </source>
</evidence>
<sequence>MASSTILGDQQQGKLPRGSESADPSGTIPSELLSEIFLHCVDGDMDELNTIYIPLLVSQICTRWRKTALATPRLWSRLFLQLDTTTLPRTTVAVNGVSEEKEDPPTPILSSETSQIQLVREWLDRSGACPLTVYLFWEEAPFLSSHPVLEALMDHSERWQAMFFYLPYAAFKSLSRVRKRLSNLRELSLGTSDEPAGYIAKLDAFSVAPRLTSLECVNCSPLTFKFPWSQLTSIPMMAVSIDDCIDVLLQTSRLEKGGFILIDSFPSVYGRGRAIRHQHDHIRSFTIMTPPLNETVDLRGLFPQLCFPHLEELLICNLHSPFCAEFVSFLSRLRCLRTLHLRKTALFDYQLVEGLKYLPTLTSLIVYSAPTQAPTVTHHLLASMAWKKGKRGGERLLPLLKKLELTIDYNVAEDFIEMVLSRVLVVEGSGNDHPARLEQIRIRPTEDLGDRIYTGLAKIASHGVEVTVEDLAEAHPSVTD</sequence>
<name>A0A8H5FCD0_9AGAR</name>
<comment type="caution">
    <text evidence="2">The sequence shown here is derived from an EMBL/GenBank/DDBJ whole genome shotgun (WGS) entry which is preliminary data.</text>
</comment>
<gene>
    <name evidence="2" type="ORF">D9611_008944</name>
</gene>
<keyword evidence="3" id="KW-1185">Reference proteome</keyword>
<protein>
    <recommendedName>
        <fullName evidence="4">F-box domain-containing protein</fullName>
    </recommendedName>
</protein>
<proteinExistence type="predicted"/>
<feature type="region of interest" description="Disordered" evidence="1">
    <location>
        <begin position="1"/>
        <end position="26"/>
    </location>
</feature>
<dbReference type="SUPFAM" id="SSF52047">
    <property type="entry name" value="RNI-like"/>
    <property type="match status" value="1"/>
</dbReference>
<dbReference type="AlphaFoldDB" id="A0A8H5FCD0"/>
<evidence type="ECO:0008006" key="4">
    <source>
        <dbReference type="Google" id="ProtNLM"/>
    </source>
</evidence>
<dbReference type="Proteomes" id="UP000541558">
    <property type="component" value="Unassembled WGS sequence"/>
</dbReference>
<accession>A0A8H5FCD0</accession>
<organism evidence="2 3">
    <name type="scientific">Ephemerocybe angulata</name>
    <dbReference type="NCBI Taxonomy" id="980116"/>
    <lineage>
        <taxon>Eukaryota</taxon>
        <taxon>Fungi</taxon>
        <taxon>Dikarya</taxon>
        <taxon>Basidiomycota</taxon>
        <taxon>Agaricomycotina</taxon>
        <taxon>Agaricomycetes</taxon>
        <taxon>Agaricomycetidae</taxon>
        <taxon>Agaricales</taxon>
        <taxon>Agaricineae</taxon>
        <taxon>Psathyrellaceae</taxon>
        <taxon>Ephemerocybe</taxon>
    </lineage>
</organism>
<dbReference type="OrthoDB" id="2886770at2759"/>
<evidence type="ECO:0000256" key="1">
    <source>
        <dbReference type="SAM" id="MobiDB-lite"/>
    </source>
</evidence>